<dbReference type="InterPro" id="IPR001584">
    <property type="entry name" value="Integrase_cat-core"/>
</dbReference>
<dbReference type="Proteomes" id="UP000257109">
    <property type="component" value="Unassembled WGS sequence"/>
</dbReference>
<dbReference type="InterPro" id="IPR012337">
    <property type="entry name" value="RNaseH-like_sf"/>
</dbReference>
<name>A0A371GJ77_MUCPR</name>
<dbReference type="Gene3D" id="3.30.420.10">
    <property type="entry name" value="Ribonuclease H-like superfamily/Ribonuclease H"/>
    <property type="match status" value="1"/>
</dbReference>
<dbReference type="GO" id="GO:0003676">
    <property type="term" value="F:nucleic acid binding"/>
    <property type="evidence" value="ECO:0007669"/>
    <property type="project" value="InterPro"/>
</dbReference>
<proteinExistence type="predicted"/>
<dbReference type="GO" id="GO:0015074">
    <property type="term" value="P:DNA integration"/>
    <property type="evidence" value="ECO:0007669"/>
    <property type="project" value="InterPro"/>
</dbReference>
<reference evidence="2" key="1">
    <citation type="submission" date="2018-05" db="EMBL/GenBank/DDBJ databases">
        <title>Draft genome of Mucuna pruriens seed.</title>
        <authorList>
            <person name="Nnadi N.E."/>
            <person name="Vos R."/>
            <person name="Hasami M.H."/>
            <person name="Devisetty U.K."/>
            <person name="Aguiy J.C."/>
        </authorList>
    </citation>
    <scope>NUCLEOTIDE SEQUENCE [LARGE SCALE GENOMIC DNA]</scope>
    <source>
        <strain evidence="2">JCA_2017</strain>
    </source>
</reference>
<protein>
    <submittedName>
        <fullName evidence="2">Tf2-6</fullName>
    </submittedName>
</protein>
<dbReference type="PANTHER" id="PTHR35046">
    <property type="entry name" value="ZINC KNUCKLE (CCHC-TYPE) FAMILY PROTEIN"/>
    <property type="match status" value="1"/>
</dbReference>
<dbReference type="EMBL" id="QJKJ01005342">
    <property type="protein sequence ID" value="RDX90622.1"/>
    <property type="molecule type" value="Genomic_DNA"/>
</dbReference>
<gene>
    <name evidence="2" type="primary">Tf2-6</name>
    <name evidence="2" type="ORF">CR513_27492</name>
</gene>
<dbReference type="AlphaFoldDB" id="A0A371GJ77"/>
<sequence length="358" mass="41120">MGFTGDGEVRPVVRAVTTTAQQRTVYRRWRTNRRKKKSHRQMGQPRTVEEYRQQFQLFARPLRGAKPEYLKGIFLNGLKDLVTAKLKLHQGQDLRGVTLPQGLLRGIQETREISLSRRRGVSKGTPIVPLEEGRLKGYTRLSYKRRPSEGLCFRCDEKFGPGHLYKETVPSIDSRRGKLWYKPKGSSEIHTLLTEYHSSAIGCHSGFFRIYKRLAALGYWGRIANKINIRPLHWQVFYNYYLSLHKFGSTSLWICGGLPKAQGKNAILVVVDKLTKYAHFIPLGHPFTAKDIAELFLKEIVWLHGFPSTIISDTDKIFLSYFWTEMFRPAGTNLKFSSAYYSRTDGRTGSLIDASRPT</sequence>
<evidence type="ECO:0000313" key="2">
    <source>
        <dbReference type="EMBL" id="RDX90622.1"/>
    </source>
</evidence>
<dbReference type="InterPro" id="IPR036397">
    <property type="entry name" value="RNaseH_sf"/>
</dbReference>
<feature type="domain" description="Integrase catalytic" evidence="1">
    <location>
        <begin position="227"/>
        <end position="358"/>
    </location>
</feature>
<evidence type="ECO:0000313" key="3">
    <source>
        <dbReference type="Proteomes" id="UP000257109"/>
    </source>
</evidence>
<keyword evidence="3" id="KW-1185">Reference proteome</keyword>
<dbReference type="STRING" id="157652.A0A371GJ77"/>
<evidence type="ECO:0000259" key="1">
    <source>
        <dbReference type="PROSITE" id="PS50994"/>
    </source>
</evidence>
<accession>A0A371GJ77</accession>
<comment type="caution">
    <text evidence="2">The sequence shown here is derived from an EMBL/GenBank/DDBJ whole genome shotgun (WGS) entry which is preliminary data.</text>
</comment>
<dbReference type="PANTHER" id="PTHR35046:SF26">
    <property type="entry name" value="RNA-DIRECTED DNA POLYMERASE"/>
    <property type="match status" value="1"/>
</dbReference>
<dbReference type="OrthoDB" id="1938712at2759"/>
<organism evidence="2 3">
    <name type="scientific">Mucuna pruriens</name>
    <name type="common">Velvet bean</name>
    <name type="synonym">Dolichos pruriens</name>
    <dbReference type="NCBI Taxonomy" id="157652"/>
    <lineage>
        <taxon>Eukaryota</taxon>
        <taxon>Viridiplantae</taxon>
        <taxon>Streptophyta</taxon>
        <taxon>Embryophyta</taxon>
        <taxon>Tracheophyta</taxon>
        <taxon>Spermatophyta</taxon>
        <taxon>Magnoliopsida</taxon>
        <taxon>eudicotyledons</taxon>
        <taxon>Gunneridae</taxon>
        <taxon>Pentapetalae</taxon>
        <taxon>rosids</taxon>
        <taxon>fabids</taxon>
        <taxon>Fabales</taxon>
        <taxon>Fabaceae</taxon>
        <taxon>Papilionoideae</taxon>
        <taxon>50 kb inversion clade</taxon>
        <taxon>NPAAA clade</taxon>
        <taxon>indigoferoid/millettioid clade</taxon>
        <taxon>Phaseoleae</taxon>
        <taxon>Mucuna</taxon>
    </lineage>
</organism>
<feature type="non-terminal residue" evidence="2">
    <location>
        <position position="1"/>
    </location>
</feature>
<dbReference type="PROSITE" id="PS50994">
    <property type="entry name" value="INTEGRASE"/>
    <property type="match status" value="1"/>
</dbReference>
<dbReference type="SUPFAM" id="SSF53098">
    <property type="entry name" value="Ribonuclease H-like"/>
    <property type="match status" value="1"/>
</dbReference>